<dbReference type="RefSeq" id="WP_172238751.1">
    <property type="nucleotide sequence ID" value="NZ_JABFDP010000020.1"/>
</dbReference>
<dbReference type="EMBL" id="JAFCLK010000004">
    <property type="protein sequence ID" value="MBR1135245.1"/>
    <property type="molecule type" value="Genomic_DNA"/>
</dbReference>
<accession>A0ABS5G1Q1</accession>
<reference evidence="3" key="1">
    <citation type="journal article" date="2021" name="ISME J.">
        <title>Evolutionary origin and ecological implication of a unique nif island in free-living Bradyrhizobium lineages.</title>
        <authorList>
            <person name="Tao J."/>
        </authorList>
    </citation>
    <scope>NUCLEOTIDE SEQUENCE [LARGE SCALE GENOMIC DNA]</scope>
    <source>
        <strain evidence="3">SZCCT0094</strain>
    </source>
</reference>
<organism evidence="2 3">
    <name type="scientific">Bradyrhizobium denitrificans</name>
    <dbReference type="NCBI Taxonomy" id="2734912"/>
    <lineage>
        <taxon>Bacteria</taxon>
        <taxon>Pseudomonadati</taxon>
        <taxon>Pseudomonadota</taxon>
        <taxon>Alphaproteobacteria</taxon>
        <taxon>Hyphomicrobiales</taxon>
        <taxon>Nitrobacteraceae</taxon>
        <taxon>Bradyrhizobium</taxon>
    </lineage>
</organism>
<name>A0ABS5G1Q1_9BRAD</name>
<sequence length="65" mass="7391">MVASEPSTPHAKLPWFIAEPGRTDVLLVAMGVFVVLFVFLVGVFMLRPHHLPEHIAQKEKKVQYH</sequence>
<evidence type="ECO:0000313" key="3">
    <source>
        <dbReference type="Proteomes" id="UP001314635"/>
    </source>
</evidence>
<keyword evidence="3" id="KW-1185">Reference proteome</keyword>
<comment type="caution">
    <text evidence="2">The sequence shown here is derived from an EMBL/GenBank/DDBJ whole genome shotgun (WGS) entry which is preliminary data.</text>
</comment>
<keyword evidence="1" id="KW-0472">Membrane</keyword>
<evidence type="ECO:0000256" key="1">
    <source>
        <dbReference type="SAM" id="Phobius"/>
    </source>
</evidence>
<proteinExistence type="predicted"/>
<gene>
    <name evidence="2" type="ORF">JQ619_05680</name>
</gene>
<protein>
    <submittedName>
        <fullName evidence="2">Uncharacterized protein</fullName>
    </submittedName>
</protein>
<evidence type="ECO:0000313" key="2">
    <source>
        <dbReference type="EMBL" id="MBR1135245.1"/>
    </source>
</evidence>
<keyword evidence="1" id="KW-1133">Transmembrane helix</keyword>
<feature type="transmembrane region" description="Helical" evidence="1">
    <location>
        <begin position="25"/>
        <end position="46"/>
    </location>
</feature>
<keyword evidence="1" id="KW-0812">Transmembrane</keyword>
<dbReference type="Proteomes" id="UP001314635">
    <property type="component" value="Unassembled WGS sequence"/>
</dbReference>